<name>A0A8H5LDQ7_9AGAR</name>
<dbReference type="EMBL" id="JAACJO010000007">
    <property type="protein sequence ID" value="KAF5356330.1"/>
    <property type="molecule type" value="Genomic_DNA"/>
</dbReference>
<evidence type="ECO:0000256" key="1">
    <source>
        <dbReference type="SAM" id="MobiDB-lite"/>
    </source>
</evidence>
<reference evidence="2 3" key="1">
    <citation type="journal article" date="2020" name="ISME J.">
        <title>Uncovering the hidden diversity of litter-decomposition mechanisms in mushroom-forming fungi.</title>
        <authorList>
            <person name="Floudas D."/>
            <person name="Bentzer J."/>
            <person name="Ahren D."/>
            <person name="Johansson T."/>
            <person name="Persson P."/>
            <person name="Tunlid A."/>
        </authorList>
    </citation>
    <scope>NUCLEOTIDE SEQUENCE [LARGE SCALE GENOMIC DNA]</scope>
    <source>
        <strain evidence="2 3">CBS 146.42</strain>
    </source>
</reference>
<gene>
    <name evidence="2" type="ORF">D9756_004254</name>
</gene>
<feature type="region of interest" description="Disordered" evidence="1">
    <location>
        <begin position="40"/>
        <end position="96"/>
    </location>
</feature>
<keyword evidence="3" id="KW-1185">Reference proteome</keyword>
<feature type="compositionally biased region" description="Acidic residues" evidence="1">
    <location>
        <begin position="60"/>
        <end position="72"/>
    </location>
</feature>
<evidence type="ECO:0000313" key="3">
    <source>
        <dbReference type="Proteomes" id="UP000559027"/>
    </source>
</evidence>
<accession>A0A8H5LDQ7</accession>
<protein>
    <submittedName>
        <fullName evidence="2">Uncharacterized protein</fullName>
    </submittedName>
</protein>
<feature type="compositionally biased region" description="Polar residues" evidence="1">
    <location>
        <begin position="44"/>
        <end position="59"/>
    </location>
</feature>
<sequence>MLKRQRAPSPMPQSPSIPHDMTPFDGIIDIRDLKRRRVVPPSLDGQTRGWNTHPSNPNSAEEEEYDEEDYCEEHDPHGRGEAGFPQSEGREGNAEYTEVNSVLKEMHILHKHRQTFIPPVPSLPHVPQNHPPHSELDKNRLSSHTGYQMVAEESARVYEHYEGTNRSLASAFLSRRQHSAGQPSHS</sequence>
<feature type="region of interest" description="Disordered" evidence="1">
    <location>
        <begin position="118"/>
        <end position="140"/>
    </location>
</feature>
<evidence type="ECO:0000313" key="2">
    <source>
        <dbReference type="EMBL" id="KAF5356330.1"/>
    </source>
</evidence>
<comment type="caution">
    <text evidence="2">The sequence shown here is derived from an EMBL/GenBank/DDBJ whole genome shotgun (WGS) entry which is preliminary data.</text>
</comment>
<organism evidence="2 3">
    <name type="scientific">Leucocoprinus leucothites</name>
    <dbReference type="NCBI Taxonomy" id="201217"/>
    <lineage>
        <taxon>Eukaryota</taxon>
        <taxon>Fungi</taxon>
        <taxon>Dikarya</taxon>
        <taxon>Basidiomycota</taxon>
        <taxon>Agaricomycotina</taxon>
        <taxon>Agaricomycetes</taxon>
        <taxon>Agaricomycetidae</taxon>
        <taxon>Agaricales</taxon>
        <taxon>Agaricineae</taxon>
        <taxon>Agaricaceae</taxon>
        <taxon>Leucocoprinus</taxon>
    </lineage>
</organism>
<dbReference type="AlphaFoldDB" id="A0A8H5LDQ7"/>
<feature type="region of interest" description="Disordered" evidence="1">
    <location>
        <begin position="1"/>
        <end position="24"/>
    </location>
</feature>
<dbReference type="OrthoDB" id="3262473at2759"/>
<proteinExistence type="predicted"/>
<dbReference type="Proteomes" id="UP000559027">
    <property type="component" value="Unassembled WGS sequence"/>
</dbReference>